<protein>
    <submittedName>
        <fullName evidence="3">CYTH domain-containing protein</fullName>
    </submittedName>
</protein>
<reference evidence="3" key="1">
    <citation type="submission" date="2021-03" db="EMBL/GenBank/DDBJ databases">
        <authorList>
            <person name="Kanchanasin P."/>
            <person name="Saeng-In P."/>
            <person name="Phongsopitanun W."/>
            <person name="Yuki M."/>
            <person name="Kudo T."/>
            <person name="Ohkuma M."/>
            <person name="Tanasupawat S."/>
        </authorList>
    </citation>
    <scope>NUCLEOTIDE SEQUENCE</scope>
    <source>
        <strain evidence="3">GKU 128</strain>
    </source>
</reference>
<dbReference type="Pfam" id="PF01928">
    <property type="entry name" value="CYTH"/>
    <property type="match status" value="1"/>
</dbReference>
<dbReference type="InterPro" id="IPR033469">
    <property type="entry name" value="CYTH-like_dom_sf"/>
</dbReference>
<dbReference type="InterPro" id="IPR023577">
    <property type="entry name" value="CYTH_domain"/>
</dbReference>
<dbReference type="AlphaFoldDB" id="A0A939T9R2"/>
<dbReference type="PROSITE" id="PS51707">
    <property type="entry name" value="CYTH"/>
    <property type="match status" value="1"/>
</dbReference>
<name>A0A939T9R2_9ACTN</name>
<organism evidence="3 4">
    <name type="scientific">Actinomadura barringtoniae</name>
    <dbReference type="NCBI Taxonomy" id="1427535"/>
    <lineage>
        <taxon>Bacteria</taxon>
        <taxon>Bacillati</taxon>
        <taxon>Actinomycetota</taxon>
        <taxon>Actinomycetes</taxon>
        <taxon>Streptosporangiales</taxon>
        <taxon>Thermomonosporaceae</taxon>
        <taxon>Actinomadura</taxon>
    </lineage>
</organism>
<evidence type="ECO:0000259" key="2">
    <source>
        <dbReference type="PROSITE" id="PS51707"/>
    </source>
</evidence>
<sequence length="120" mass="13074">MTYKEPAVDEASGSKPEHETKVADLTVIDTVLRALGAVEYVRLTKHCANYRFTASGRNMLATMVTVPELDGTFIELETLAEPDDLASALADVRAVLTVLGIDERDLTSEQYTDAVINARS</sequence>
<keyword evidence="4" id="KW-1185">Reference proteome</keyword>
<evidence type="ECO:0000256" key="1">
    <source>
        <dbReference type="SAM" id="MobiDB-lite"/>
    </source>
</evidence>
<accession>A0A939T9R2</accession>
<gene>
    <name evidence="3" type="ORF">J4573_14140</name>
</gene>
<feature type="domain" description="CYTH" evidence="2">
    <location>
        <begin position="1"/>
        <end position="117"/>
    </location>
</feature>
<dbReference type="Gene3D" id="2.40.320.10">
    <property type="entry name" value="Hypothetical Protein Pfu-838710-001"/>
    <property type="match status" value="1"/>
</dbReference>
<evidence type="ECO:0000313" key="3">
    <source>
        <dbReference type="EMBL" id="MBO2448240.1"/>
    </source>
</evidence>
<dbReference type="EMBL" id="JAGEOJ010000005">
    <property type="protein sequence ID" value="MBO2448240.1"/>
    <property type="molecule type" value="Genomic_DNA"/>
</dbReference>
<dbReference type="SUPFAM" id="SSF55154">
    <property type="entry name" value="CYTH-like phosphatases"/>
    <property type="match status" value="1"/>
</dbReference>
<feature type="region of interest" description="Disordered" evidence="1">
    <location>
        <begin position="1"/>
        <end position="20"/>
    </location>
</feature>
<proteinExistence type="predicted"/>
<dbReference type="Proteomes" id="UP000669179">
    <property type="component" value="Unassembled WGS sequence"/>
</dbReference>
<comment type="caution">
    <text evidence="3">The sequence shown here is derived from an EMBL/GenBank/DDBJ whole genome shotgun (WGS) entry which is preliminary data.</text>
</comment>
<evidence type="ECO:0000313" key="4">
    <source>
        <dbReference type="Proteomes" id="UP000669179"/>
    </source>
</evidence>